<gene>
    <name evidence="5" type="ORF">JOC73_002226</name>
</gene>
<dbReference type="SUPFAM" id="SSF47413">
    <property type="entry name" value="lambda repressor-like DNA-binding domains"/>
    <property type="match status" value="1"/>
</dbReference>
<evidence type="ECO:0000313" key="5">
    <source>
        <dbReference type="EMBL" id="MBM7615653.1"/>
    </source>
</evidence>
<organism evidence="5 6">
    <name type="scientific">Alkaliphilus hydrothermalis</name>
    <dbReference type="NCBI Taxonomy" id="1482730"/>
    <lineage>
        <taxon>Bacteria</taxon>
        <taxon>Bacillati</taxon>
        <taxon>Bacillota</taxon>
        <taxon>Clostridia</taxon>
        <taxon>Peptostreptococcales</taxon>
        <taxon>Natronincolaceae</taxon>
        <taxon>Alkaliphilus</taxon>
    </lineage>
</organism>
<evidence type="ECO:0000313" key="6">
    <source>
        <dbReference type="Proteomes" id="UP001314796"/>
    </source>
</evidence>
<name>A0ABS2NRT0_9FIRM</name>
<keyword evidence="1" id="KW-0805">Transcription regulation</keyword>
<dbReference type="Pfam" id="PF13377">
    <property type="entry name" value="Peripla_BP_3"/>
    <property type="match status" value="1"/>
</dbReference>
<keyword evidence="2 5" id="KW-0238">DNA-binding</keyword>
<evidence type="ECO:0000256" key="1">
    <source>
        <dbReference type="ARBA" id="ARBA00023015"/>
    </source>
</evidence>
<feature type="domain" description="HTH lacI-type" evidence="4">
    <location>
        <begin position="3"/>
        <end position="57"/>
    </location>
</feature>
<proteinExistence type="predicted"/>
<dbReference type="Gene3D" id="3.40.50.2300">
    <property type="match status" value="2"/>
</dbReference>
<dbReference type="Proteomes" id="UP001314796">
    <property type="component" value="Unassembled WGS sequence"/>
</dbReference>
<dbReference type="CDD" id="cd06294">
    <property type="entry name" value="PBP1_MalR-like"/>
    <property type="match status" value="1"/>
</dbReference>
<dbReference type="EMBL" id="JAFBEE010000015">
    <property type="protein sequence ID" value="MBM7615653.1"/>
    <property type="molecule type" value="Genomic_DNA"/>
</dbReference>
<dbReference type="InterPro" id="IPR000843">
    <property type="entry name" value="HTH_LacI"/>
</dbReference>
<dbReference type="SUPFAM" id="SSF53822">
    <property type="entry name" value="Periplasmic binding protein-like I"/>
    <property type="match status" value="1"/>
</dbReference>
<dbReference type="Gene3D" id="1.10.260.40">
    <property type="entry name" value="lambda repressor-like DNA-binding domains"/>
    <property type="match status" value="1"/>
</dbReference>
<dbReference type="SMART" id="SM00354">
    <property type="entry name" value="HTH_LACI"/>
    <property type="match status" value="1"/>
</dbReference>
<sequence length="336" mass="37537">MKVTIREVARQANVAPSTVSRVLKNSPSISQATKDKVNEIIKKLGYHPNEIARSLANKSSQTLGIVMTASAEDSFLNPFFTQFILGVTRYIENFDYSLLLSSAKNEEDELNQISRAVNSKRVDGIILLTVREQDENVKYLLKSQFPFVVVGRPNNEGDIMWVDNDNTKAMKDVTETLISSGHKRIAFIGGSQKLQVTKSRLLGYKEALQRHEYPVEKDLIIEADFTEEEGYRATVELLKKQRDIDAIVTTDDLIAYGSMGAIKDLGYQIPQDISVTGFNNTLLAPYLSPSLTSVEINATELGCQAAKILLKHICDEELESNHHIVDTKLILRSSTK</sequence>
<evidence type="ECO:0000256" key="2">
    <source>
        <dbReference type="ARBA" id="ARBA00023125"/>
    </source>
</evidence>
<protein>
    <submittedName>
        <fullName evidence="5">DNA-binding LacI/PurR family transcriptional regulator</fullName>
    </submittedName>
</protein>
<dbReference type="RefSeq" id="WP_204403090.1">
    <property type="nucleotide sequence ID" value="NZ_JAFBEE010000015.1"/>
</dbReference>
<reference evidence="5 6" key="1">
    <citation type="submission" date="2021-01" db="EMBL/GenBank/DDBJ databases">
        <title>Genomic Encyclopedia of Type Strains, Phase IV (KMG-IV): sequencing the most valuable type-strain genomes for metagenomic binning, comparative biology and taxonomic classification.</title>
        <authorList>
            <person name="Goeker M."/>
        </authorList>
    </citation>
    <scope>NUCLEOTIDE SEQUENCE [LARGE SCALE GENOMIC DNA]</scope>
    <source>
        <strain evidence="5 6">DSM 25890</strain>
    </source>
</reference>
<dbReference type="PROSITE" id="PS50932">
    <property type="entry name" value="HTH_LACI_2"/>
    <property type="match status" value="1"/>
</dbReference>
<keyword evidence="6" id="KW-1185">Reference proteome</keyword>
<dbReference type="CDD" id="cd01392">
    <property type="entry name" value="HTH_LacI"/>
    <property type="match status" value="1"/>
</dbReference>
<dbReference type="GO" id="GO:0003677">
    <property type="term" value="F:DNA binding"/>
    <property type="evidence" value="ECO:0007669"/>
    <property type="project" value="UniProtKB-KW"/>
</dbReference>
<dbReference type="PANTHER" id="PTHR30146:SF109">
    <property type="entry name" value="HTH-TYPE TRANSCRIPTIONAL REGULATOR GALS"/>
    <property type="match status" value="1"/>
</dbReference>
<comment type="caution">
    <text evidence="5">The sequence shown here is derived from an EMBL/GenBank/DDBJ whole genome shotgun (WGS) entry which is preliminary data.</text>
</comment>
<dbReference type="InterPro" id="IPR046335">
    <property type="entry name" value="LacI/GalR-like_sensor"/>
</dbReference>
<evidence type="ECO:0000256" key="3">
    <source>
        <dbReference type="ARBA" id="ARBA00023163"/>
    </source>
</evidence>
<dbReference type="Pfam" id="PF00356">
    <property type="entry name" value="LacI"/>
    <property type="match status" value="1"/>
</dbReference>
<dbReference type="InterPro" id="IPR028082">
    <property type="entry name" value="Peripla_BP_I"/>
</dbReference>
<dbReference type="PANTHER" id="PTHR30146">
    <property type="entry name" value="LACI-RELATED TRANSCRIPTIONAL REPRESSOR"/>
    <property type="match status" value="1"/>
</dbReference>
<dbReference type="InterPro" id="IPR010982">
    <property type="entry name" value="Lambda_DNA-bd_dom_sf"/>
</dbReference>
<accession>A0ABS2NRT0</accession>
<keyword evidence="3" id="KW-0804">Transcription</keyword>
<evidence type="ECO:0000259" key="4">
    <source>
        <dbReference type="PROSITE" id="PS50932"/>
    </source>
</evidence>